<protein>
    <recommendedName>
        <fullName evidence="3">DUF4177 domain-containing protein</fullName>
    </recommendedName>
</protein>
<organism evidence="1 2">
    <name type="scientific">Gloeocapsopsis crepidinum LEGE 06123</name>
    <dbReference type="NCBI Taxonomy" id="588587"/>
    <lineage>
        <taxon>Bacteria</taxon>
        <taxon>Bacillati</taxon>
        <taxon>Cyanobacteriota</taxon>
        <taxon>Cyanophyceae</taxon>
        <taxon>Oscillatoriophycideae</taxon>
        <taxon>Chroococcales</taxon>
        <taxon>Chroococcaceae</taxon>
        <taxon>Gloeocapsopsis</taxon>
    </lineage>
</organism>
<dbReference type="Proteomes" id="UP000651156">
    <property type="component" value="Unassembled WGS sequence"/>
</dbReference>
<sequence length="86" mass="10044">MQNSIQQNVIESKQRKFQFMNVRYQLVGRGITGEISTLYVNGQQVKNFPTIDAFYNAMGQQGWEVRPLGMEQEGVYTYFVVMQREV</sequence>
<gene>
    <name evidence="1" type="ORF">IQ230_01200</name>
</gene>
<dbReference type="RefSeq" id="WP_193930053.1">
    <property type="nucleotide sequence ID" value="NZ_CAWPMZ010000058.1"/>
</dbReference>
<name>A0ABR9UL38_9CHRO</name>
<evidence type="ECO:0000313" key="1">
    <source>
        <dbReference type="EMBL" id="MBE9189004.1"/>
    </source>
</evidence>
<reference evidence="1 2" key="1">
    <citation type="submission" date="2020-10" db="EMBL/GenBank/DDBJ databases">
        <authorList>
            <person name="Castelo-Branco R."/>
            <person name="Eusebio N."/>
            <person name="Adriana R."/>
            <person name="Vieira A."/>
            <person name="Brugerolle De Fraissinette N."/>
            <person name="Rezende De Castro R."/>
            <person name="Schneider M.P."/>
            <person name="Vasconcelos V."/>
            <person name="Leao P.N."/>
        </authorList>
    </citation>
    <scope>NUCLEOTIDE SEQUENCE [LARGE SCALE GENOMIC DNA]</scope>
    <source>
        <strain evidence="1 2">LEGE 06123</strain>
    </source>
</reference>
<evidence type="ECO:0008006" key="3">
    <source>
        <dbReference type="Google" id="ProtNLM"/>
    </source>
</evidence>
<keyword evidence="2" id="KW-1185">Reference proteome</keyword>
<dbReference type="EMBL" id="JADEWN010000002">
    <property type="protein sequence ID" value="MBE9189004.1"/>
    <property type="molecule type" value="Genomic_DNA"/>
</dbReference>
<evidence type="ECO:0000313" key="2">
    <source>
        <dbReference type="Proteomes" id="UP000651156"/>
    </source>
</evidence>
<proteinExistence type="predicted"/>
<comment type="caution">
    <text evidence="1">The sequence shown here is derived from an EMBL/GenBank/DDBJ whole genome shotgun (WGS) entry which is preliminary data.</text>
</comment>
<accession>A0ABR9UL38</accession>